<gene>
    <name evidence="1" type="ORF">BV25DRAFT_1811386</name>
</gene>
<organism evidence="1 2">
    <name type="scientific">Artomyces pyxidatus</name>
    <dbReference type="NCBI Taxonomy" id="48021"/>
    <lineage>
        <taxon>Eukaryota</taxon>
        <taxon>Fungi</taxon>
        <taxon>Dikarya</taxon>
        <taxon>Basidiomycota</taxon>
        <taxon>Agaricomycotina</taxon>
        <taxon>Agaricomycetes</taxon>
        <taxon>Russulales</taxon>
        <taxon>Auriscalpiaceae</taxon>
        <taxon>Artomyces</taxon>
    </lineage>
</organism>
<evidence type="ECO:0000313" key="2">
    <source>
        <dbReference type="Proteomes" id="UP000814140"/>
    </source>
</evidence>
<accession>A0ACB8SNP1</accession>
<protein>
    <submittedName>
        <fullName evidence="1">Uncharacterized protein</fullName>
    </submittedName>
</protein>
<keyword evidence="2" id="KW-1185">Reference proteome</keyword>
<sequence>MSLDSAKRKKVDAKKESTSPEDDHRKRRRNRTTQSCLNCHTSKRMCDRKRPCGRCTQLGLTGLCVYEVDDPSQSRDTADDKARLQKRVAELEGVIREVCAASRSRQSDSIITMIKIYLA</sequence>
<comment type="caution">
    <text evidence="1">The sequence shown here is derived from an EMBL/GenBank/DDBJ whole genome shotgun (WGS) entry which is preliminary data.</text>
</comment>
<evidence type="ECO:0000313" key="1">
    <source>
        <dbReference type="EMBL" id="KAI0058093.1"/>
    </source>
</evidence>
<reference evidence="1" key="1">
    <citation type="submission" date="2021-03" db="EMBL/GenBank/DDBJ databases">
        <authorList>
            <consortium name="DOE Joint Genome Institute"/>
            <person name="Ahrendt S."/>
            <person name="Looney B.P."/>
            <person name="Miyauchi S."/>
            <person name="Morin E."/>
            <person name="Drula E."/>
            <person name="Courty P.E."/>
            <person name="Chicoki N."/>
            <person name="Fauchery L."/>
            <person name="Kohler A."/>
            <person name="Kuo A."/>
            <person name="Labutti K."/>
            <person name="Pangilinan J."/>
            <person name="Lipzen A."/>
            <person name="Riley R."/>
            <person name="Andreopoulos W."/>
            <person name="He G."/>
            <person name="Johnson J."/>
            <person name="Barry K.W."/>
            <person name="Grigoriev I.V."/>
            <person name="Nagy L."/>
            <person name="Hibbett D."/>
            <person name="Henrissat B."/>
            <person name="Matheny P.B."/>
            <person name="Labbe J."/>
            <person name="Martin F."/>
        </authorList>
    </citation>
    <scope>NUCLEOTIDE SEQUENCE</scope>
    <source>
        <strain evidence="1">HHB10654</strain>
    </source>
</reference>
<dbReference type="Proteomes" id="UP000814140">
    <property type="component" value="Unassembled WGS sequence"/>
</dbReference>
<reference evidence="1" key="2">
    <citation type="journal article" date="2022" name="New Phytol.">
        <title>Evolutionary transition to the ectomycorrhizal habit in the genomes of a hyperdiverse lineage of mushroom-forming fungi.</title>
        <authorList>
            <person name="Looney B."/>
            <person name="Miyauchi S."/>
            <person name="Morin E."/>
            <person name="Drula E."/>
            <person name="Courty P.E."/>
            <person name="Kohler A."/>
            <person name="Kuo A."/>
            <person name="LaButti K."/>
            <person name="Pangilinan J."/>
            <person name="Lipzen A."/>
            <person name="Riley R."/>
            <person name="Andreopoulos W."/>
            <person name="He G."/>
            <person name="Johnson J."/>
            <person name="Nolan M."/>
            <person name="Tritt A."/>
            <person name="Barry K.W."/>
            <person name="Grigoriev I.V."/>
            <person name="Nagy L.G."/>
            <person name="Hibbett D."/>
            <person name="Henrissat B."/>
            <person name="Matheny P.B."/>
            <person name="Labbe J."/>
            <person name="Martin F.M."/>
        </authorList>
    </citation>
    <scope>NUCLEOTIDE SEQUENCE</scope>
    <source>
        <strain evidence="1">HHB10654</strain>
    </source>
</reference>
<proteinExistence type="predicted"/>
<name>A0ACB8SNP1_9AGAM</name>
<dbReference type="EMBL" id="MU277239">
    <property type="protein sequence ID" value="KAI0058093.1"/>
    <property type="molecule type" value="Genomic_DNA"/>
</dbReference>